<dbReference type="GO" id="GO:0007059">
    <property type="term" value="P:chromosome segregation"/>
    <property type="evidence" value="ECO:0007669"/>
    <property type="project" value="TreeGrafter"/>
</dbReference>
<evidence type="ECO:0000313" key="8">
    <source>
        <dbReference type="EMBL" id="KAJ3625370.1"/>
    </source>
</evidence>
<dbReference type="InterPro" id="IPR008271">
    <property type="entry name" value="Ser/Thr_kinase_AS"/>
</dbReference>
<dbReference type="InterPro" id="IPR011009">
    <property type="entry name" value="Kinase-like_dom_sf"/>
</dbReference>
<accession>A0AA38M0D0</accession>
<dbReference type="PANTHER" id="PTHR22974:SF23">
    <property type="entry name" value="TOUSLED-LIKE KINASE, ISOFORM G"/>
    <property type="match status" value="1"/>
</dbReference>
<keyword evidence="5 6" id="KW-0067">ATP-binding</keyword>
<evidence type="ECO:0000313" key="9">
    <source>
        <dbReference type="Proteomes" id="UP001168821"/>
    </source>
</evidence>
<dbReference type="Gene3D" id="1.10.510.10">
    <property type="entry name" value="Transferase(Phosphotransferase) domain 1"/>
    <property type="match status" value="1"/>
</dbReference>
<feature type="binding site" evidence="6">
    <location>
        <position position="344"/>
    </location>
    <ligand>
        <name>ATP</name>
        <dbReference type="ChEBI" id="CHEBI:30616"/>
    </ligand>
</feature>
<dbReference type="GO" id="GO:0035556">
    <property type="term" value="P:intracellular signal transduction"/>
    <property type="evidence" value="ECO:0007669"/>
    <property type="project" value="TreeGrafter"/>
</dbReference>
<keyword evidence="2" id="KW-0808">Transferase</keyword>
<dbReference type="Pfam" id="PF00069">
    <property type="entry name" value="Pkinase"/>
    <property type="match status" value="1"/>
</dbReference>
<dbReference type="PROSITE" id="PS50011">
    <property type="entry name" value="PROTEIN_KINASE_DOM"/>
    <property type="match status" value="1"/>
</dbReference>
<gene>
    <name evidence="8" type="ORF">Zmor_004283</name>
</gene>
<dbReference type="PROSITE" id="PS00107">
    <property type="entry name" value="PROTEIN_KINASE_ATP"/>
    <property type="match status" value="1"/>
</dbReference>
<keyword evidence="4" id="KW-0418">Kinase</keyword>
<protein>
    <recommendedName>
        <fullName evidence="7">Protein kinase domain-containing protein</fullName>
    </recommendedName>
</protein>
<dbReference type="Proteomes" id="UP001168821">
    <property type="component" value="Unassembled WGS sequence"/>
</dbReference>
<comment type="caution">
    <text evidence="8">The sequence shown here is derived from an EMBL/GenBank/DDBJ whole genome shotgun (WGS) entry which is preliminary data.</text>
</comment>
<keyword evidence="1" id="KW-0723">Serine/threonine-protein kinase</keyword>
<dbReference type="InterPro" id="IPR000719">
    <property type="entry name" value="Prot_kinase_dom"/>
</dbReference>
<organism evidence="8 9">
    <name type="scientific">Zophobas morio</name>
    <dbReference type="NCBI Taxonomy" id="2755281"/>
    <lineage>
        <taxon>Eukaryota</taxon>
        <taxon>Metazoa</taxon>
        <taxon>Ecdysozoa</taxon>
        <taxon>Arthropoda</taxon>
        <taxon>Hexapoda</taxon>
        <taxon>Insecta</taxon>
        <taxon>Pterygota</taxon>
        <taxon>Neoptera</taxon>
        <taxon>Endopterygota</taxon>
        <taxon>Coleoptera</taxon>
        <taxon>Polyphaga</taxon>
        <taxon>Cucujiformia</taxon>
        <taxon>Tenebrionidae</taxon>
        <taxon>Zophobas</taxon>
    </lineage>
</organism>
<dbReference type="EMBL" id="JALNTZ010001455">
    <property type="protein sequence ID" value="KAJ3625370.1"/>
    <property type="molecule type" value="Genomic_DNA"/>
</dbReference>
<keyword evidence="3 6" id="KW-0547">Nucleotide-binding</keyword>
<proteinExistence type="predicted"/>
<evidence type="ECO:0000256" key="5">
    <source>
        <dbReference type="ARBA" id="ARBA00022840"/>
    </source>
</evidence>
<evidence type="ECO:0000256" key="4">
    <source>
        <dbReference type="ARBA" id="ARBA00022777"/>
    </source>
</evidence>
<reference evidence="8" key="1">
    <citation type="journal article" date="2023" name="G3 (Bethesda)">
        <title>Whole genome assemblies of Zophobas morio and Tenebrio molitor.</title>
        <authorList>
            <person name="Kaur S."/>
            <person name="Stinson S.A."/>
            <person name="diCenzo G.C."/>
        </authorList>
    </citation>
    <scope>NUCLEOTIDE SEQUENCE</scope>
    <source>
        <strain evidence="8">QUZm001</strain>
    </source>
</reference>
<dbReference type="PROSITE" id="PS00108">
    <property type="entry name" value="PROTEIN_KINASE_ST"/>
    <property type="match status" value="1"/>
</dbReference>
<evidence type="ECO:0000256" key="6">
    <source>
        <dbReference type="PROSITE-ProRule" id="PRU10141"/>
    </source>
</evidence>
<dbReference type="PANTHER" id="PTHR22974">
    <property type="entry name" value="MIXED LINEAGE PROTEIN KINASE"/>
    <property type="match status" value="1"/>
</dbReference>
<dbReference type="AlphaFoldDB" id="A0AA38M0D0"/>
<feature type="domain" description="Protein kinase" evidence="7">
    <location>
        <begin position="315"/>
        <end position="608"/>
    </location>
</feature>
<evidence type="ECO:0000256" key="3">
    <source>
        <dbReference type="ARBA" id="ARBA00022741"/>
    </source>
</evidence>
<dbReference type="GO" id="GO:0004674">
    <property type="term" value="F:protein serine/threonine kinase activity"/>
    <property type="evidence" value="ECO:0007669"/>
    <property type="project" value="UniProtKB-KW"/>
</dbReference>
<evidence type="ECO:0000256" key="2">
    <source>
        <dbReference type="ARBA" id="ARBA00022679"/>
    </source>
</evidence>
<dbReference type="SUPFAM" id="SSF56112">
    <property type="entry name" value="Protein kinase-like (PK-like)"/>
    <property type="match status" value="1"/>
</dbReference>
<dbReference type="SMART" id="SM00220">
    <property type="entry name" value="S_TKc"/>
    <property type="match status" value="1"/>
</dbReference>
<evidence type="ECO:0000259" key="7">
    <source>
        <dbReference type="PROSITE" id="PS50011"/>
    </source>
</evidence>
<evidence type="ECO:0000256" key="1">
    <source>
        <dbReference type="ARBA" id="ARBA00022527"/>
    </source>
</evidence>
<keyword evidence="9" id="KW-1185">Reference proteome</keyword>
<dbReference type="CDD" id="cd13990">
    <property type="entry name" value="STKc_TLK"/>
    <property type="match status" value="1"/>
</dbReference>
<sequence>MLRKELHDSSKKIKDYYRDHQPSFKLCLLLIAITYYIPPPPTSSEQENFQPILNNILPNQELPATPAPTYRFEFPTTTASASSSKGDCHLLSNSKDNLHSSTSTRRLKASCQTDTSFRMLDNQESLKDQQIKALDGRIKLIKKFVYNFIVEDAKKRRRVARYKCDENCVKLVSLIYRREGHALVEHWQNGSSFRELYVKEERLKTRKEEIEKLRKNLNKRRPVKKGVSLSLEEDTSSEGVFSKPQSLSPLSLEEYNQLDEVLKLRVLQHKKKEADLYSEFEKLEKLRNLHIREYKRIQDEERSFYNNFPILNGRYVLLELLGRGGFSEVMKGFDLEESRYVACKIHSLNNQWSEERKENYIKHACREYNIHKALDHTKVVRLIDVFEIHHDSFCTVLEYCEGHDLDFYLKQKKILSERVWLFIHSGCSARLMVTIKKEAKSIVVQLFDALRYLNELVPPVIHYDLKPANIMYHKKLVKITDFGLSKVMETTSTSVTEMELTSQGTGTYWYLPPETFQSGPSPPTISSKVDVWSVGIIFYQCLYGKRPFGDGLSQQSILQQQTILNAKEVTFPPKPFVTQETKDFIKQCLAYNKEERLDVLSTCKLPYLFSCKTGK</sequence>
<dbReference type="InterPro" id="IPR017441">
    <property type="entry name" value="Protein_kinase_ATP_BS"/>
</dbReference>
<name>A0AA38M0D0_9CUCU</name>
<dbReference type="GO" id="GO:0005524">
    <property type="term" value="F:ATP binding"/>
    <property type="evidence" value="ECO:0007669"/>
    <property type="project" value="UniProtKB-UniRule"/>
</dbReference>
<dbReference type="GO" id="GO:0005634">
    <property type="term" value="C:nucleus"/>
    <property type="evidence" value="ECO:0007669"/>
    <property type="project" value="TreeGrafter"/>
</dbReference>
<dbReference type="FunFam" id="1.10.510.10:FF:000698">
    <property type="entry name" value="Serine/threonine-protein kinase tousled-like 1"/>
    <property type="match status" value="1"/>
</dbReference>